<dbReference type="EMBL" id="CP008944">
    <property type="protein sequence ID" value="AIG64121.1"/>
    <property type="molecule type" value="Genomic_DNA"/>
</dbReference>
<organism evidence="2 3">
    <name type="scientific">Corynebacterium atypicum</name>
    <dbReference type="NCBI Taxonomy" id="191610"/>
    <lineage>
        <taxon>Bacteria</taxon>
        <taxon>Bacillati</taxon>
        <taxon>Actinomycetota</taxon>
        <taxon>Actinomycetes</taxon>
        <taxon>Mycobacteriales</taxon>
        <taxon>Corynebacteriaceae</taxon>
        <taxon>Corynebacterium</taxon>
    </lineage>
</organism>
<name>A0ABN4DCJ9_9CORY</name>
<evidence type="ECO:0000259" key="1">
    <source>
        <dbReference type="Pfam" id="PF00248"/>
    </source>
</evidence>
<dbReference type="Pfam" id="PF00248">
    <property type="entry name" value="Aldo_ket_red"/>
    <property type="match status" value="1"/>
</dbReference>
<keyword evidence="3" id="KW-1185">Reference proteome</keyword>
<dbReference type="Proteomes" id="UP000028504">
    <property type="component" value="Chromosome"/>
</dbReference>
<dbReference type="InterPro" id="IPR036812">
    <property type="entry name" value="NAD(P)_OxRdtase_dom_sf"/>
</dbReference>
<accession>A0ABN4DCJ9</accession>
<evidence type="ECO:0000313" key="3">
    <source>
        <dbReference type="Proteomes" id="UP000028504"/>
    </source>
</evidence>
<dbReference type="InterPro" id="IPR050523">
    <property type="entry name" value="AKR_Detox_Biosynth"/>
</dbReference>
<feature type="domain" description="NADP-dependent oxidoreductase" evidence="1">
    <location>
        <begin position="19"/>
        <end position="307"/>
    </location>
</feature>
<gene>
    <name evidence="2" type="ORF">CATYP_05190</name>
</gene>
<dbReference type="PANTHER" id="PTHR43364">
    <property type="entry name" value="NADH-SPECIFIC METHYLGLYOXAL REDUCTASE-RELATED"/>
    <property type="match status" value="1"/>
</dbReference>
<dbReference type="InterPro" id="IPR023210">
    <property type="entry name" value="NADP_OxRdtase_dom"/>
</dbReference>
<protein>
    <recommendedName>
        <fullName evidence="1">NADP-dependent oxidoreductase domain-containing protein</fullName>
    </recommendedName>
</protein>
<dbReference type="PANTHER" id="PTHR43364:SF18">
    <property type="entry name" value="OXIDOREDUCTASE"/>
    <property type="match status" value="1"/>
</dbReference>
<evidence type="ECO:0000313" key="2">
    <source>
        <dbReference type="EMBL" id="AIG64121.1"/>
    </source>
</evidence>
<proteinExistence type="predicted"/>
<dbReference type="RefSeq" id="WP_038605441.1">
    <property type="nucleotide sequence ID" value="NZ_CP008944.1"/>
</dbReference>
<sequence>MESRTVGRTVGRSGLRIAPLGIGTAGWATRTSVEEAGAILRTFLGSEAASYAGVLLDTSPAYGAGNAEPAAGRVLRRLPSHLRERLVISSAAGVDPLAPVGRRVDCSRRHLLSQLEHTLRNLGVDHLDLWSVGYFDQAAPAEEVAATLDQAIAQGKARYVGVRDHAGWQLAVAAGQARNVIAAQAEYSLLVRGAEEHLLQAIGYLGTGFIAAAPLAHGVLAGKDGAQLRADAHPLLDERTPTVVEALRTAAAGLEIPPAAAALAWVAQRPQVTAVIVGPATAAQATELVACGQTRLPAAITRALDDVSA</sequence>
<dbReference type="Gene3D" id="3.20.20.100">
    <property type="entry name" value="NADP-dependent oxidoreductase domain"/>
    <property type="match status" value="1"/>
</dbReference>
<reference evidence="2 3" key="1">
    <citation type="submission" date="2014-07" db="EMBL/GenBank/DDBJ databases">
        <title>Complete genome sequence of Corynebacterium atypicum DSM 44849: identifiction of the mycolic acid biosynthesis genes.</title>
        <authorList>
            <person name="Tippelt A."/>
            <person name="Mollmann S."/>
            <person name="Albersmeier A."/>
            <person name="Jaenicke S."/>
            <person name="Ruckert C."/>
            <person name="Tauch A."/>
        </authorList>
    </citation>
    <scope>NUCLEOTIDE SEQUENCE [LARGE SCALE GENOMIC DNA]</scope>
    <source>
        <strain evidence="2 3">R2070</strain>
    </source>
</reference>
<dbReference type="SUPFAM" id="SSF51430">
    <property type="entry name" value="NAD(P)-linked oxidoreductase"/>
    <property type="match status" value="1"/>
</dbReference>